<dbReference type="InterPro" id="IPR006626">
    <property type="entry name" value="PbH1"/>
</dbReference>
<gene>
    <name evidence="8" type="ORF">C5F48_12735</name>
</gene>
<evidence type="ECO:0000256" key="1">
    <source>
        <dbReference type="ARBA" id="ARBA00004613"/>
    </source>
</evidence>
<comment type="subcellular location">
    <subcellularLocation>
        <location evidence="1">Secreted</location>
    </subcellularLocation>
</comment>
<feature type="domain" description="DUF7507" evidence="7">
    <location>
        <begin position="1773"/>
        <end position="1872"/>
    </location>
</feature>
<feature type="domain" description="DUF11" evidence="5">
    <location>
        <begin position="277"/>
        <end position="397"/>
    </location>
</feature>
<dbReference type="Proteomes" id="UP000241010">
    <property type="component" value="Unassembled WGS sequence"/>
</dbReference>
<evidence type="ECO:0000313" key="8">
    <source>
        <dbReference type="EMBL" id="PTE21348.1"/>
    </source>
</evidence>
<dbReference type="SUPFAM" id="SSF117074">
    <property type="entry name" value="Hypothetical protein PA1324"/>
    <property type="match status" value="1"/>
</dbReference>
<feature type="region of interest" description="Disordered" evidence="4">
    <location>
        <begin position="1992"/>
        <end position="2012"/>
    </location>
</feature>
<dbReference type="PANTHER" id="PTHR34819">
    <property type="entry name" value="LARGE CYSTEINE-RICH PERIPLASMIC PROTEIN OMCB"/>
    <property type="match status" value="1"/>
</dbReference>
<dbReference type="InterPro" id="IPR013783">
    <property type="entry name" value="Ig-like_fold"/>
</dbReference>
<evidence type="ECO:0000256" key="4">
    <source>
        <dbReference type="SAM" id="MobiDB-lite"/>
    </source>
</evidence>
<reference evidence="8 9" key="1">
    <citation type="submission" date="2018-03" db="EMBL/GenBank/DDBJ databases">
        <title>Cereibacter changlensis.</title>
        <authorList>
            <person name="Meyer T.E."/>
            <person name="Miller S."/>
            <person name="Lodha T."/>
            <person name="Gandham S."/>
            <person name="Chintalapati S."/>
            <person name="Chintalapati V.R."/>
        </authorList>
    </citation>
    <scope>NUCLEOTIDE SEQUENCE [LARGE SCALE GENOMIC DNA]</scope>
    <source>
        <strain evidence="8 9">JA139</strain>
    </source>
</reference>
<dbReference type="OrthoDB" id="9773411at2"/>
<feature type="region of interest" description="Disordered" evidence="4">
    <location>
        <begin position="2418"/>
        <end position="2437"/>
    </location>
</feature>
<name>A0A2T4JTV5_9RHOB</name>
<comment type="caution">
    <text evidence="8">The sequence shown here is derived from an EMBL/GenBank/DDBJ whole genome shotgun (WGS) entry which is preliminary data.</text>
</comment>
<evidence type="ECO:0000259" key="5">
    <source>
        <dbReference type="Pfam" id="PF01345"/>
    </source>
</evidence>
<dbReference type="InterPro" id="IPR055354">
    <property type="entry name" value="DUF7507"/>
</dbReference>
<dbReference type="Gene3D" id="2.60.40.10">
    <property type="entry name" value="Immunoglobulins"/>
    <property type="match status" value="3"/>
</dbReference>
<feature type="domain" description="DUF7507" evidence="7">
    <location>
        <begin position="1527"/>
        <end position="1623"/>
    </location>
</feature>
<feature type="domain" description="DUF11" evidence="5">
    <location>
        <begin position="833"/>
        <end position="959"/>
    </location>
</feature>
<feature type="domain" description="DUF11" evidence="5">
    <location>
        <begin position="549"/>
        <end position="687"/>
    </location>
</feature>
<dbReference type="GO" id="GO:0005576">
    <property type="term" value="C:extracellular region"/>
    <property type="evidence" value="ECO:0007669"/>
    <property type="project" value="UniProtKB-SubCell"/>
</dbReference>
<feature type="domain" description="DUF7507" evidence="7">
    <location>
        <begin position="2154"/>
        <end position="2258"/>
    </location>
</feature>
<accession>A0A2T4JTV5</accession>
<dbReference type="SMART" id="SM00710">
    <property type="entry name" value="PbH1"/>
    <property type="match status" value="5"/>
</dbReference>
<feature type="domain" description="DUF11" evidence="5">
    <location>
        <begin position="46"/>
        <end position="147"/>
    </location>
</feature>
<feature type="domain" description="DUF11" evidence="5">
    <location>
        <begin position="696"/>
        <end position="822"/>
    </location>
</feature>
<keyword evidence="9" id="KW-1185">Reference proteome</keyword>
<dbReference type="InterPro" id="IPR001434">
    <property type="entry name" value="OmcB-like_DUF11"/>
</dbReference>
<dbReference type="Pfam" id="PF01345">
    <property type="entry name" value="DUF11"/>
    <property type="match status" value="9"/>
</dbReference>
<sequence length="2603" mass="264123">MGWKSRSLCAALSWAFGLSNGLVTPVFSQTFAYDRIVNISNLGSGAVPAGGLARYAVKVTNDSEGTSPATSLRIPVPAGFSFAAASGSITGCAETAGVVVCEVPALAGEAIAELNIDFTTSVQGVITLTPTLPENDANNANNSETVTTTITRGSDVALSLTGTATARSGARASYSFVATNNGPYPSDGFTLDVPVPTGLVEIMAPTGCSLSASVYVCAVTNPMAADATVTFPFSGTVSAGADSTITLSGGLRDATPGDPFAGNNTAQFNTAVTPGSDLKLAKSRSPAGTLQLGDIATFTLSPSYTGDVPTGLTLVDELPDGYLPRSVTPAWGSGWICNISGQTVSCEKPAGTAVGANVSLGQITVTAEAVEAGAVSNSARIEAVAPFDPDLSNNSANDGGTSIVLPSVDMAAFKQAPQPALALVGENYDYRLGATNVGRSSYFGTVVIEDRLPEGMEATGYSGSGWFCDPLPATGPTTVTCETFYTSAAPLLPNGRTPDIVMSTTILQDGRLSNAAHVSVIDGNLEDNNPANDTVQVDIASSAAASSVDIRVLKSAAKASVPAGEEQVFNLQIVNDGPSTATDVVLTDQLTSLINARIGPTGAGYVGTTQSPGAASGLSCSASDSGMRSVLQTCDIATLPVCTVDVDCPVVTITVRPGASSVSRSNTATASSSTTVDPDYRNNTAVARYAVEPRADVALTKTAASSIPAGQELIFVLTAENLDNGLSSAANVTVTDVLRPGLTFVSASPSTGSCSSTPQAGTATEAGNDTLVCNLGTIGNGKQQTVSVTVRPNQVHTNTTLTNEASVSASTVEIDTTNNTALSSTEVTAPSYDLRITKSESVDPVTIGDDMDYLLFVINDGASATEAVKMVFTLPAAGLGYRSVIAPADGRCDDSDATLDAPGGSITCSFDYLPADEQRLVKVTMRGVAKGASTSAASVSALGSGTFDIKPDNNLSSETTTVRTRVDLGLTKVAGNSEPGLGEAFDFEISLVNRVGAGLTEADGVVLTDALPAGMVLTGPPAVTLVSGTASLQSCTGTAGEAGFSCSFGTLSPGAELDITAPVRVTTISASPQSFTNSAKVETQSRDIDAVNNSAAASVSVSASSLTGRVFRDFNDNGLVDPLDTGIAGVALSLSGEDAGGLAVSASATTAADGSYSFGLLPAGRYSITRGALAEDYLSADEARPGSAGGAAAAAEISDIDLPGGTDATEYLFPNVPQARVGIVKQVSEPATLLPDGSFTLGFSLLVQNLSDEPLEAITVTDALSGPAPGFGEYSDSGSLATGSYRITSTSGSCGVKAGFNGDSHPVLVSGATLEPATSCTVQLGLQVQPTAPLPPEISAGVRYSNQATVTATGTWSGQTEADNAQLRDLSDNAGTVDADGNGRANETAENAPTPVPLAFTPGIALIKTADASALTDPKPGDLITYGFTVRNTGNVTLTDVTLTDALPGIVLSGEPIDSLAPGAEDSTSFTATYALTAVDLAAGEVSNSAEATGTWGVDGAGEPLTVSDLSGTTAANDRPTKVSIAAVELVKTADLSRLSTPPAVGDIVTYSFAITNDSTGALRNIVLTDPMPGLALTDGPIASLAAGETDSTTYTGRYAVTQADLDAGRIENTATVTGEHASDGADGWVRVADSASASALLPGAPALTLIKTADVSELSSPAKVGDPISYGFTIANTGNVTLTGITLSDALADLEISGGPIASLAAGAEDSTSFIASYRLKQSDLDAGRVENTATVRVTYTDPVSGASQEVTDVSGSTATTDDPTVVLLDQAPAIALVKMADASRVHSSAQVGDEIRYSFAVTNTGNVSLTDVSLSDTLPGLRLTGGPIASLAPGQSDTASFTASYALVQADLDAGRVMNQATVTGGYSDGDGEPQTVSDVSGSAVDQDDPTIVPLGQEAGIALVKTADASDVGSPAEVGDEIRYSFAITNTGSVTLTDITLADPLPGLLLTGGPIASLAPGATATSFSATYKLTQADLDAGGVENLATATGSYTDGAGGPETVSDDSGNDVGDDDPTVVPLEQAAGITLVKTADASGLGSPAKVGDKIVYSFVVTNTGSVTLMDVTLEDPLLGVVLTGGRTASLAPGASDSTSFSATYALTQADLDAGEVSNQAKATGNYTDGAGAPKQVSDVSGSGVGAGDLPTVVEIESEPAIALVKTADTSEMNSPMRIGDEVIYRFAVTNTGNVTLSDVTITDPLSGLRMSGGPIARLAPGETDSDSYIGRYPLTEADFSRGVVENQATARGLSPMGIAVTDLSGSDIDNDEATALRLALSTGVTATKSASMERVLIGDSVSYTLEFRADAPGALRDLTVVDSLPAGLVYTPGSATVNGIAAEPEITGRTLRWTGLTLSQAEPLTVRLAVRVTASAAYGELVNRTWLDDATGRTLSNTASARIIREAEHVFECTDIIGKVFDDRNGNGHQDPPPAGSTEAVEPGIPAVRVVTTSGTIVTADEFGRFHVPCAELPRETGSNFTLKLDTRSLPTGYRVTTENPRTIRVTPGKMAELNFGASLSTVVRIDLSASAFTVTDALSETLRSGVAGLAQQMGAAPVVVRLNYRLAGESERRARQRLEAVETALRQAWRGQGGKLLVERTVQRSQ</sequence>
<proteinExistence type="predicted"/>
<evidence type="ECO:0000259" key="7">
    <source>
        <dbReference type="Pfam" id="PF24346"/>
    </source>
</evidence>
<dbReference type="InterPro" id="IPR051172">
    <property type="entry name" value="Chlamydia_OmcB"/>
</dbReference>
<dbReference type="NCBIfam" id="TIGR01451">
    <property type="entry name" value="B_ant_repeat"/>
    <property type="match status" value="10"/>
</dbReference>
<dbReference type="Pfam" id="PF17210">
    <property type="entry name" value="SdrD_B"/>
    <property type="match status" value="1"/>
</dbReference>
<dbReference type="EMBL" id="PZKG01000054">
    <property type="protein sequence ID" value="PTE21348.1"/>
    <property type="molecule type" value="Genomic_DNA"/>
</dbReference>
<dbReference type="RefSeq" id="WP_107664287.1">
    <property type="nucleotide sequence ID" value="NZ_PZKG01000054.1"/>
</dbReference>
<dbReference type="InterPro" id="IPR033764">
    <property type="entry name" value="Sdr_B"/>
</dbReference>
<protein>
    <recommendedName>
        <fullName evidence="10">DUF11 domain-containing protein</fullName>
    </recommendedName>
</protein>
<feature type="domain" description="DUF7507" evidence="7">
    <location>
        <begin position="1901"/>
        <end position="1998"/>
    </location>
</feature>
<dbReference type="PANTHER" id="PTHR34819:SF3">
    <property type="entry name" value="CELL SURFACE PROTEIN"/>
    <property type="match status" value="1"/>
</dbReference>
<feature type="domain" description="DUF11" evidence="5">
    <location>
        <begin position="2283"/>
        <end position="2385"/>
    </location>
</feature>
<feature type="domain" description="DUF11" evidence="5">
    <location>
        <begin position="967"/>
        <end position="1099"/>
    </location>
</feature>
<feature type="domain" description="DUF11" evidence="5">
    <location>
        <begin position="415"/>
        <end position="538"/>
    </location>
</feature>
<organism evidence="8 9">
    <name type="scientific">Cereibacter changlensis JA139</name>
    <dbReference type="NCBI Taxonomy" id="1188249"/>
    <lineage>
        <taxon>Bacteria</taxon>
        <taxon>Pseudomonadati</taxon>
        <taxon>Pseudomonadota</taxon>
        <taxon>Alphaproteobacteria</taxon>
        <taxon>Rhodobacterales</taxon>
        <taxon>Paracoccaceae</taxon>
        <taxon>Cereibacter</taxon>
    </lineage>
</organism>
<evidence type="ECO:0000256" key="2">
    <source>
        <dbReference type="ARBA" id="ARBA00022525"/>
    </source>
</evidence>
<evidence type="ECO:0008006" key="10">
    <source>
        <dbReference type="Google" id="ProtNLM"/>
    </source>
</evidence>
<keyword evidence="2" id="KW-0964">Secreted</keyword>
<feature type="domain" description="DUF7507" evidence="7">
    <location>
        <begin position="2027"/>
        <end position="2126"/>
    </location>
</feature>
<feature type="region of interest" description="Disordered" evidence="4">
    <location>
        <begin position="1373"/>
        <end position="1395"/>
    </location>
</feature>
<keyword evidence="3" id="KW-0732">Signal</keyword>
<evidence type="ECO:0000259" key="6">
    <source>
        <dbReference type="Pfam" id="PF17210"/>
    </source>
</evidence>
<feature type="domain" description="DUF11" evidence="5">
    <location>
        <begin position="157"/>
        <end position="269"/>
    </location>
</feature>
<feature type="domain" description="SD-repeat containing protein B" evidence="6">
    <location>
        <begin position="1106"/>
        <end position="1172"/>
    </location>
</feature>
<feature type="domain" description="DUF7507" evidence="7">
    <location>
        <begin position="1401"/>
        <end position="1495"/>
    </location>
</feature>
<feature type="domain" description="DUF7507" evidence="7">
    <location>
        <begin position="1645"/>
        <end position="1742"/>
    </location>
</feature>
<evidence type="ECO:0000256" key="3">
    <source>
        <dbReference type="ARBA" id="ARBA00022729"/>
    </source>
</evidence>
<evidence type="ECO:0000313" key="9">
    <source>
        <dbReference type="Proteomes" id="UP000241010"/>
    </source>
</evidence>
<feature type="region of interest" description="Disordered" evidence="4">
    <location>
        <begin position="1867"/>
        <end position="1888"/>
    </location>
</feature>
<feature type="region of interest" description="Disordered" evidence="4">
    <location>
        <begin position="2118"/>
        <end position="2137"/>
    </location>
</feature>
<dbReference type="InterPro" id="IPR047589">
    <property type="entry name" value="DUF11_rpt"/>
</dbReference>
<dbReference type="Pfam" id="PF24346">
    <property type="entry name" value="DUF7507"/>
    <property type="match status" value="7"/>
</dbReference>